<evidence type="ECO:0000313" key="2">
    <source>
        <dbReference type="EMBL" id="TYS50450.1"/>
    </source>
</evidence>
<gene>
    <name evidence="2" type="ORF">FZD51_05855</name>
</gene>
<name>A0A5D4RHV2_9BACI</name>
<protein>
    <submittedName>
        <fullName evidence="2">Protein xhlA</fullName>
    </submittedName>
</protein>
<dbReference type="InterPro" id="IPR019715">
    <property type="entry name" value="Haemolysin_XhlA"/>
</dbReference>
<dbReference type="Pfam" id="PF10779">
    <property type="entry name" value="XhlA"/>
    <property type="match status" value="1"/>
</dbReference>
<sequence length="66" mass="7373">MKADIRRLQDKSLLQDQTIQNMQSDLKEIKEDTKWLKRTITNAILTATCTAIIGGVIGVIFALLKG</sequence>
<feature type="transmembrane region" description="Helical" evidence="1">
    <location>
        <begin position="43"/>
        <end position="64"/>
    </location>
</feature>
<organism evidence="2 3">
    <name type="scientific">Bacillus infantis</name>
    <dbReference type="NCBI Taxonomy" id="324767"/>
    <lineage>
        <taxon>Bacteria</taxon>
        <taxon>Bacillati</taxon>
        <taxon>Bacillota</taxon>
        <taxon>Bacilli</taxon>
        <taxon>Bacillales</taxon>
        <taxon>Bacillaceae</taxon>
        <taxon>Bacillus</taxon>
    </lineage>
</organism>
<dbReference type="AlphaFoldDB" id="A0A5D4RHV2"/>
<keyword evidence="1" id="KW-0812">Transmembrane</keyword>
<accession>A0A5D4RHV2</accession>
<dbReference type="Proteomes" id="UP000322139">
    <property type="component" value="Unassembled WGS sequence"/>
</dbReference>
<proteinExistence type="predicted"/>
<dbReference type="EMBL" id="VTER01000003">
    <property type="protein sequence ID" value="TYS50450.1"/>
    <property type="molecule type" value="Genomic_DNA"/>
</dbReference>
<keyword evidence="1" id="KW-0472">Membrane</keyword>
<comment type="caution">
    <text evidence="2">The sequence shown here is derived from an EMBL/GenBank/DDBJ whole genome shotgun (WGS) entry which is preliminary data.</text>
</comment>
<evidence type="ECO:0000256" key="1">
    <source>
        <dbReference type="SAM" id="Phobius"/>
    </source>
</evidence>
<keyword evidence="1" id="KW-1133">Transmembrane helix</keyword>
<evidence type="ECO:0000313" key="3">
    <source>
        <dbReference type="Proteomes" id="UP000322139"/>
    </source>
</evidence>
<reference evidence="2 3" key="1">
    <citation type="submission" date="2019-08" db="EMBL/GenBank/DDBJ databases">
        <title>Bacillus genomes from the desert of Cuatro Cienegas, Coahuila.</title>
        <authorList>
            <person name="Olmedo-Alvarez G."/>
        </authorList>
    </citation>
    <scope>NUCLEOTIDE SEQUENCE [LARGE SCALE GENOMIC DNA]</scope>
    <source>
        <strain evidence="2 3">CH446_14T</strain>
    </source>
</reference>